<dbReference type="AlphaFoldDB" id="A0A916ZIE3"/>
<name>A0A916ZIE3_9BACL</name>
<dbReference type="InterPro" id="IPR036704">
    <property type="entry name" value="RraA/RraA-like_sf"/>
</dbReference>
<keyword evidence="14" id="KW-0489">Methyltransferase</keyword>
<evidence type="ECO:0000256" key="10">
    <source>
        <dbReference type="ARBA" id="ARBA00030169"/>
    </source>
</evidence>
<protein>
    <recommendedName>
        <fullName evidence="7">Putative 4-hydroxy-4-methyl-2-oxoglutarate aldolase</fullName>
        <ecNumber evidence="6">4.1.1.112</ecNumber>
        <ecNumber evidence="5">4.1.3.17</ecNumber>
    </recommendedName>
    <alternativeName>
        <fullName evidence="11">Oxaloacetate decarboxylase</fullName>
    </alternativeName>
    <alternativeName>
        <fullName evidence="9">Regulator of ribonuclease activity homolog</fullName>
    </alternativeName>
    <alternativeName>
        <fullName evidence="10">RraA-like protein</fullName>
    </alternativeName>
</protein>
<comment type="catalytic activity">
    <reaction evidence="1">
        <text>4-hydroxy-4-methyl-2-oxoglutarate = 2 pyruvate</text>
        <dbReference type="Rhea" id="RHEA:22748"/>
        <dbReference type="ChEBI" id="CHEBI:15361"/>
        <dbReference type="ChEBI" id="CHEBI:58276"/>
        <dbReference type="EC" id="4.1.3.17"/>
    </reaction>
</comment>
<comment type="catalytic activity">
    <reaction evidence="12">
        <text>oxaloacetate + H(+) = pyruvate + CO2</text>
        <dbReference type="Rhea" id="RHEA:15641"/>
        <dbReference type="ChEBI" id="CHEBI:15361"/>
        <dbReference type="ChEBI" id="CHEBI:15378"/>
        <dbReference type="ChEBI" id="CHEBI:16452"/>
        <dbReference type="ChEBI" id="CHEBI:16526"/>
        <dbReference type="EC" id="4.1.1.112"/>
    </reaction>
</comment>
<evidence type="ECO:0000256" key="3">
    <source>
        <dbReference type="ARBA" id="ARBA00008621"/>
    </source>
</evidence>
<organism evidence="14 15">
    <name type="scientific">Paenibacillus nasutitermitis</name>
    <dbReference type="NCBI Taxonomy" id="1652958"/>
    <lineage>
        <taxon>Bacteria</taxon>
        <taxon>Bacillati</taxon>
        <taxon>Bacillota</taxon>
        <taxon>Bacilli</taxon>
        <taxon>Bacillales</taxon>
        <taxon>Paenibacillaceae</taxon>
        <taxon>Paenibacillus</taxon>
    </lineage>
</organism>
<comment type="cofactor">
    <cofactor evidence="13">
        <name>Mg(2+)</name>
        <dbReference type="ChEBI" id="CHEBI:18420"/>
    </cofactor>
</comment>
<dbReference type="GO" id="GO:0046872">
    <property type="term" value="F:metal ion binding"/>
    <property type="evidence" value="ECO:0007669"/>
    <property type="project" value="UniProtKB-KW"/>
</dbReference>
<accession>A0A916ZIE3</accession>
<evidence type="ECO:0000256" key="6">
    <source>
        <dbReference type="ARBA" id="ARBA00012947"/>
    </source>
</evidence>
<evidence type="ECO:0000256" key="11">
    <source>
        <dbReference type="ARBA" id="ARBA00032305"/>
    </source>
</evidence>
<gene>
    <name evidence="14" type="ORF">GCM10010911_66520</name>
</gene>
<dbReference type="PANTHER" id="PTHR33254">
    <property type="entry name" value="4-HYDROXY-4-METHYL-2-OXOGLUTARATE ALDOLASE 3-RELATED"/>
    <property type="match status" value="1"/>
</dbReference>
<dbReference type="GO" id="GO:0032259">
    <property type="term" value="P:methylation"/>
    <property type="evidence" value="ECO:0007669"/>
    <property type="project" value="UniProtKB-KW"/>
</dbReference>
<dbReference type="GO" id="GO:0008948">
    <property type="term" value="F:oxaloacetate decarboxylase activity"/>
    <property type="evidence" value="ECO:0007669"/>
    <property type="project" value="UniProtKB-EC"/>
</dbReference>
<feature type="binding site" evidence="13">
    <location>
        <position position="121"/>
    </location>
    <ligand>
        <name>substrate</name>
    </ligand>
</feature>
<reference evidence="14" key="2">
    <citation type="submission" date="2020-09" db="EMBL/GenBank/DDBJ databases">
        <authorList>
            <person name="Sun Q."/>
            <person name="Zhou Y."/>
        </authorList>
    </citation>
    <scope>NUCLEOTIDE SEQUENCE</scope>
    <source>
        <strain evidence="14">CGMCC 1.15178</strain>
    </source>
</reference>
<evidence type="ECO:0000256" key="13">
    <source>
        <dbReference type="PIRSR" id="PIRSR605493-1"/>
    </source>
</evidence>
<evidence type="ECO:0000313" key="15">
    <source>
        <dbReference type="Proteomes" id="UP000612456"/>
    </source>
</evidence>
<evidence type="ECO:0000256" key="9">
    <source>
        <dbReference type="ARBA" id="ARBA00029596"/>
    </source>
</evidence>
<dbReference type="PANTHER" id="PTHR33254:SF4">
    <property type="entry name" value="4-HYDROXY-4-METHYL-2-OXOGLUTARATE ALDOLASE 3-RELATED"/>
    <property type="match status" value="1"/>
</dbReference>
<keyword evidence="13" id="KW-0460">Magnesium</keyword>
<comment type="function">
    <text evidence="8">Catalyzes the aldol cleavage of 4-hydroxy-4-methyl-2-oxoglutarate (HMG) into 2 molecules of pyruvate. Also contains a secondary oxaloacetate (OAA) decarboxylase activity due to the common pyruvate enolate transition state formed following C-C bond cleavage in the retro-aldol and decarboxylation reactions.</text>
</comment>
<dbReference type="GO" id="GO:0008168">
    <property type="term" value="F:methyltransferase activity"/>
    <property type="evidence" value="ECO:0007669"/>
    <property type="project" value="UniProtKB-KW"/>
</dbReference>
<comment type="similarity">
    <text evidence="3">Belongs to the class II aldolase/RraA-like family.</text>
</comment>
<dbReference type="InterPro" id="IPR005493">
    <property type="entry name" value="RraA/RraA-like"/>
</dbReference>
<dbReference type="GO" id="GO:0047443">
    <property type="term" value="F:4-hydroxy-4-methyl-2-oxoglutarate aldolase activity"/>
    <property type="evidence" value="ECO:0007669"/>
    <property type="project" value="UniProtKB-EC"/>
</dbReference>
<evidence type="ECO:0000256" key="8">
    <source>
        <dbReference type="ARBA" id="ARBA00025046"/>
    </source>
</evidence>
<evidence type="ECO:0000256" key="7">
    <source>
        <dbReference type="ARBA" id="ARBA00016549"/>
    </source>
</evidence>
<keyword evidence="14" id="KW-0808">Transferase</keyword>
<comment type="caution">
    <text evidence="14">The sequence shown here is derived from an EMBL/GenBank/DDBJ whole genome shotgun (WGS) entry which is preliminary data.</text>
</comment>
<feature type="binding site" evidence="13">
    <location>
        <position position="122"/>
    </location>
    <ligand>
        <name>Mg(2+)</name>
        <dbReference type="ChEBI" id="CHEBI:18420"/>
    </ligand>
</feature>
<dbReference type="EC" id="4.1.3.17" evidence="5"/>
<dbReference type="Proteomes" id="UP000612456">
    <property type="component" value="Unassembled WGS sequence"/>
</dbReference>
<dbReference type="Pfam" id="PF03737">
    <property type="entry name" value="RraA-like"/>
    <property type="match status" value="1"/>
</dbReference>
<dbReference type="EMBL" id="BMHP01000010">
    <property type="protein sequence ID" value="GGD98419.1"/>
    <property type="molecule type" value="Genomic_DNA"/>
</dbReference>
<dbReference type="EC" id="4.1.1.112" evidence="6"/>
<proteinExistence type="inferred from homology"/>
<comment type="subunit">
    <text evidence="4">Homotrimer.</text>
</comment>
<evidence type="ECO:0000256" key="2">
    <source>
        <dbReference type="ARBA" id="ARBA00001968"/>
    </source>
</evidence>
<reference evidence="14" key="1">
    <citation type="journal article" date="2014" name="Int. J. Syst. Evol. Microbiol.">
        <title>Complete genome sequence of Corynebacterium casei LMG S-19264T (=DSM 44701T), isolated from a smear-ripened cheese.</title>
        <authorList>
            <consortium name="US DOE Joint Genome Institute (JGI-PGF)"/>
            <person name="Walter F."/>
            <person name="Albersmeier A."/>
            <person name="Kalinowski J."/>
            <person name="Ruckert C."/>
        </authorList>
    </citation>
    <scope>NUCLEOTIDE SEQUENCE</scope>
    <source>
        <strain evidence="14">CGMCC 1.15178</strain>
    </source>
</reference>
<evidence type="ECO:0000256" key="1">
    <source>
        <dbReference type="ARBA" id="ARBA00001342"/>
    </source>
</evidence>
<evidence type="ECO:0000313" key="14">
    <source>
        <dbReference type="EMBL" id="GGD98419.1"/>
    </source>
</evidence>
<dbReference type="Gene3D" id="3.50.30.40">
    <property type="entry name" value="Ribonuclease E inhibitor RraA/RraA-like"/>
    <property type="match status" value="1"/>
</dbReference>
<dbReference type="RefSeq" id="WP_188999626.1">
    <property type="nucleotide sequence ID" value="NZ_BMHP01000010.1"/>
</dbReference>
<dbReference type="CDD" id="cd16841">
    <property type="entry name" value="RraA_family"/>
    <property type="match status" value="1"/>
</dbReference>
<dbReference type="SUPFAM" id="SSF89562">
    <property type="entry name" value="RraA-like"/>
    <property type="match status" value="1"/>
</dbReference>
<comment type="cofactor">
    <cofactor evidence="2">
        <name>a divalent metal cation</name>
        <dbReference type="ChEBI" id="CHEBI:60240"/>
    </cofactor>
</comment>
<evidence type="ECO:0000256" key="12">
    <source>
        <dbReference type="ARBA" id="ARBA00047973"/>
    </source>
</evidence>
<evidence type="ECO:0000256" key="4">
    <source>
        <dbReference type="ARBA" id="ARBA00011233"/>
    </source>
</evidence>
<keyword evidence="13" id="KW-0479">Metal-binding</keyword>
<evidence type="ECO:0000256" key="5">
    <source>
        <dbReference type="ARBA" id="ARBA00012213"/>
    </source>
</evidence>
<feature type="binding site" evidence="13">
    <location>
        <begin position="99"/>
        <end position="102"/>
    </location>
    <ligand>
        <name>substrate</name>
    </ligand>
</feature>
<sequence>MENWTDQQLFALMKEKLYTGVICDSMDDLGYRNQAMDEHIRPLEDGVVVVGRAKTILAADVYHIHENPYEMEIKAMDSIAPDEVVVVCTNKSRNNGIWGELLSTAAKMRGSSGAVIDGLIRDTRQIKKLGFPVYCTGYKPVDSRGRGIVIDYDCVVEVGGIMVHPGDVIFADSDGIAVIPSSQLLQTVQNALDKVERENHTRTELLEGKLLIEVYNKYGVL</sequence>
<keyword evidence="15" id="KW-1185">Reference proteome</keyword>